<accession>A0A6A4NRQ2</accession>
<reference evidence="3" key="1">
    <citation type="journal article" date="2020" name="Nat. Commun.">
        <title>Genome sequence of the cluster root forming white lupin.</title>
        <authorList>
            <person name="Hufnagel B."/>
            <person name="Marques A."/>
            <person name="Soriano A."/>
            <person name="Marques L."/>
            <person name="Divol F."/>
            <person name="Doumas P."/>
            <person name="Sallet E."/>
            <person name="Mancinotti D."/>
            <person name="Carrere S."/>
            <person name="Marande W."/>
            <person name="Arribat S."/>
            <person name="Keller J."/>
            <person name="Huneau C."/>
            <person name="Blein T."/>
            <person name="Aime D."/>
            <person name="Laguerre M."/>
            <person name="Taylor J."/>
            <person name="Schubert V."/>
            <person name="Nelson M."/>
            <person name="Geu-Flores F."/>
            <person name="Crespi M."/>
            <person name="Gallardo-Guerrero K."/>
            <person name="Delaux P.-M."/>
            <person name="Salse J."/>
            <person name="Berges H."/>
            <person name="Guyot R."/>
            <person name="Gouzy J."/>
            <person name="Peret B."/>
        </authorList>
    </citation>
    <scope>NUCLEOTIDE SEQUENCE [LARGE SCALE GENOMIC DNA]</scope>
    <source>
        <strain evidence="3">cv. Amiga</strain>
    </source>
</reference>
<evidence type="ECO:0000313" key="3">
    <source>
        <dbReference type="Proteomes" id="UP000447434"/>
    </source>
</evidence>
<feature type="compositionally biased region" description="Polar residues" evidence="1">
    <location>
        <begin position="20"/>
        <end position="30"/>
    </location>
</feature>
<gene>
    <name evidence="2" type="ORF">Lalb_Chr19g0139501</name>
</gene>
<dbReference type="Proteomes" id="UP000447434">
    <property type="component" value="Chromosome 19"/>
</dbReference>
<sequence>MSRSVHTSDAPESSHLGQAGSVTKASMSRSEASHAEQVGSVMKASQPRSVADPVPISGAPNQGHTS</sequence>
<protein>
    <submittedName>
        <fullName evidence="2">Uncharacterized protein</fullName>
    </submittedName>
</protein>
<evidence type="ECO:0000256" key="1">
    <source>
        <dbReference type="SAM" id="MobiDB-lite"/>
    </source>
</evidence>
<feature type="compositionally biased region" description="Polar residues" evidence="1">
    <location>
        <begin position="1"/>
        <end position="11"/>
    </location>
</feature>
<keyword evidence="3" id="KW-1185">Reference proteome</keyword>
<name>A0A6A4NRQ2_LUPAL</name>
<dbReference type="EMBL" id="WOCE01000019">
    <property type="protein sequence ID" value="KAE9593415.1"/>
    <property type="molecule type" value="Genomic_DNA"/>
</dbReference>
<comment type="caution">
    <text evidence="2">The sequence shown here is derived from an EMBL/GenBank/DDBJ whole genome shotgun (WGS) entry which is preliminary data.</text>
</comment>
<organism evidence="2 3">
    <name type="scientific">Lupinus albus</name>
    <name type="common">White lupine</name>
    <name type="synonym">Lupinus termis</name>
    <dbReference type="NCBI Taxonomy" id="3870"/>
    <lineage>
        <taxon>Eukaryota</taxon>
        <taxon>Viridiplantae</taxon>
        <taxon>Streptophyta</taxon>
        <taxon>Embryophyta</taxon>
        <taxon>Tracheophyta</taxon>
        <taxon>Spermatophyta</taxon>
        <taxon>Magnoliopsida</taxon>
        <taxon>eudicotyledons</taxon>
        <taxon>Gunneridae</taxon>
        <taxon>Pentapetalae</taxon>
        <taxon>rosids</taxon>
        <taxon>fabids</taxon>
        <taxon>Fabales</taxon>
        <taxon>Fabaceae</taxon>
        <taxon>Papilionoideae</taxon>
        <taxon>50 kb inversion clade</taxon>
        <taxon>genistoids sensu lato</taxon>
        <taxon>core genistoids</taxon>
        <taxon>Genisteae</taxon>
        <taxon>Lupinus</taxon>
    </lineage>
</organism>
<feature type="region of interest" description="Disordered" evidence="1">
    <location>
        <begin position="1"/>
        <end position="66"/>
    </location>
</feature>
<evidence type="ECO:0000313" key="2">
    <source>
        <dbReference type="EMBL" id="KAE9593415.1"/>
    </source>
</evidence>
<dbReference type="AlphaFoldDB" id="A0A6A4NRQ2"/>
<proteinExistence type="predicted"/>